<dbReference type="NCBIfam" id="TIGR02473">
    <property type="entry name" value="flagell_FliJ"/>
    <property type="match status" value="1"/>
</dbReference>
<dbReference type="GO" id="GO:0003774">
    <property type="term" value="F:cytoskeletal motor activity"/>
    <property type="evidence" value="ECO:0007669"/>
    <property type="project" value="InterPro"/>
</dbReference>
<evidence type="ECO:0000256" key="10">
    <source>
        <dbReference type="ARBA" id="ARBA00023225"/>
    </source>
</evidence>
<dbReference type="PANTHER" id="PTHR38786">
    <property type="entry name" value="FLAGELLAR FLIJ PROTEIN"/>
    <property type="match status" value="1"/>
</dbReference>
<evidence type="ECO:0000256" key="8">
    <source>
        <dbReference type="ARBA" id="ARBA00022927"/>
    </source>
</evidence>
<evidence type="ECO:0000256" key="9">
    <source>
        <dbReference type="ARBA" id="ARBA00023136"/>
    </source>
</evidence>
<feature type="compositionally biased region" description="Basic and acidic residues" evidence="11">
    <location>
        <begin position="123"/>
        <end position="140"/>
    </location>
</feature>
<dbReference type="STRING" id="1548547.BA177_07365"/>
<accession>A0A193LEU4</accession>
<comment type="subcellular location">
    <subcellularLocation>
        <location evidence="1">Cell membrane</location>
        <topology evidence="1">Peripheral membrane protein</topology>
        <orientation evidence="1">Cytoplasmic side</orientation>
    </subcellularLocation>
</comment>
<comment type="similarity">
    <text evidence="2">Belongs to the FliJ family.</text>
</comment>
<dbReference type="GO" id="GO:0044781">
    <property type="term" value="P:bacterial-type flagellum organization"/>
    <property type="evidence" value="ECO:0007669"/>
    <property type="project" value="UniProtKB-KW"/>
</dbReference>
<dbReference type="InterPro" id="IPR053716">
    <property type="entry name" value="Flag_assembly_chemotaxis_eff"/>
</dbReference>
<dbReference type="Pfam" id="PF02050">
    <property type="entry name" value="FliJ"/>
    <property type="match status" value="1"/>
</dbReference>
<dbReference type="InterPro" id="IPR018006">
    <property type="entry name" value="Flag_FliJ_proteobac"/>
</dbReference>
<evidence type="ECO:0000256" key="5">
    <source>
        <dbReference type="ARBA" id="ARBA00022475"/>
    </source>
</evidence>
<dbReference type="GO" id="GO:0009288">
    <property type="term" value="C:bacterial-type flagellum"/>
    <property type="evidence" value="ECO:0007669"/>
    <property type="project" value="InterPro"/>
</dbReference>
<dbReference type="InterPro" id="IPR052570">
    <property type="entry name" value="FliJ"/>
</dbReference>
<keyword evidence="4" id="KW-0813">Transport</keyword>
<evidence type="ECO:0000313" key="13">
    <source>
        <dbReference type="Proteomes" id="UP000092695"/>
    </source>
</evidence>
<dbReference type="Proteomes" id="UP000092695">
    <property type="component" value="Chromosome"/>
</dbReference>
<keyword evidence="7" id="KW-1005">Bacterial flagellum biogenesis</keyword>
<dbReference type="KEGG" id="woc:BA177_07365"/>
<evidence type="ECO:0000256" key="3">
    <source>
        <dbReference type="ARBA" id="ARBA00020392"/>
    </source>
</evidence>
<keyword evidence="8" id="KW-0653">Protein transport</keyword>
<dbReference type="GO" id="GO:0006935">
    <property type="term" value="P:chemotaxis"/>
    <property type="evidence" value="ECO:0007669"/>
    <property type="project" value="UniProtKB-KW"/>
</dbReference>
<dbReference type="GO" id="GO:0005886">
    <property type="term" value="C:plasma membrane"/>
    <property type="evidence" value="ECO:0007669"/>
    <property type="project" value="UniProtKB-SubCell"/>
</dbReference>
<dbReference type="InterPro" id="IPR012823">
    <property type="entry name" value="Flagell_FliJ"/>
</dbReference>
<keyword evidence="9" id="KW-0472">Membrane</keyword>
<dbReference type="AlphaFoldDB" id="A0A193LEU4"/>
<keyword evidence="6" id="KW-0145">Chemotaxis</keyword>
<dbReference type="OrthoDB" id="5951725at2"/>
<keyword evidence="13" id="KW-1185">Reference proteome</keyword>
<feature type="region of interest" description="Disordered" evidence="11">
    <location>
        <begin position="123"/>
        <end position="150"/>
    </location>
</feature>
<dbReference type="GO" id="GO:0071973">
    <property type="term" value="P:bacterial-type flagellum-dependent cell motility"/>
    <property type="evidence" value="ECO:0007669"/>
    <property type="project" value="InterPro"/>
</dbReference>
<evidence type="ECO:0000256" key="7">
    <source>
        <dbReference type="ARBA" id="ARBA00022795"/>
    </source>
</evidence>
<keyword evidence="12" id="KW-0969">Cilium</keyword>
<evidence type="ECO:0000256" key="11">
    <source>
        <dbReference type="SAM" id="MobiDB-lite"/>
    </source>
</evidence>
<dbReference type="RefSeq" id="WP_068614887.1">
    <property type="nucleotide sequence ID" value="NZ_CP016268.1"/>
</dbReference>
<sequence>MNDKADRIQRVQHLAETEERKFCRAMGEAQRLLGDNEKRLQELQEYRREYASRRPNGVKGTISSVQWADYQNFLHRLDEAVRAQQELVMNSKQNRDAHRKRWMLKRQKMESLQKVVDRYRTDAVREDERQEQKVQDDLPARAHLFSRATR</sequence>
<dbReference type="GO" id="GO:0015031">
    <property type="term" value="P:protein transport"/>
    <property type="evidence" value="ECO:0007669"/>
    <property type="project" value="UniProtKB-KW"/>
</dbReference>
<keyword evidence="10" id="KW-1006">Bacterial flagellum protein export</keyword>
<evidence type="ECO:0000256" key="6">
    <source>
        <dbReference type="ARBA" id="ARBA00022500"/>
    </source>
</evidence>
<dbReference type="Gene3D" id="1.10.287.1700">
    <property type="match status" value="1"/>
</dbReference>
<evidence type="ECO:0000313" key="12">
    <source>
        <dbReference type="EMBL" id="ANO51050.1"/>
    </source>
</evidence>
<dbReference type="PRINTS" id="PR01004">
    <property type="entry name" value="FLGFLIJ"/>
</dbReference>
<dbReference type="EMBL" id="CP016268">
    <property type="protein sequence ID" value="ANO51050.1"/>
    <property type="molecule type" value="Genomic_DNA"/>
</dbReference>
<keyword evidence="12" id="KW-0282">Flagellum</keyword>
<reference evidence="12 13" key="1">
    <citation type="submission" date="2016-06" db="EMBL/GenBank/DDBJ databases">
        <title>Complete genome sequence of a deep-branching marine Gamma Proteobacterium Woeseia oceani type strain XK5.</title>
        <authorList>
            <person name="Mu D."/>
            <person name="Du Z."/>
        </authorList>
    </citation>
    <scope>NUCLEOTIDE SEQUENCE [LARGE SCALE GENOMIC DNA]</scope>
    <source>
        <strain evidence="12 13">XK5</strain>
    </source>
</reference>
<evidence type="ECO:0000256" key="2">
    <source>
        <dbReference type="ARBA" id="ARBA00010004"/>
    </source>
</evidence>
<evidence type="ECO:0000256" key="1">
    <source>
        <dbReference type="ARBA" id="ARBA00004413"/>
    </source>
</evidence>
<gene>
    <name evidence="12" type="ORF">BA177_07365</name>
</gene>
<proteinExistence type="inferred from homology"/>
<evidence type="ECO:0000256" key="4">
    <source>
        <dbReference type="ARBA" id="ARBA00022448"/>
    </source>
</evidence>
<protein>
    <recommendedName>
        <fullName evidence="3">Flagellar FliJ protein</fullName>
    </recommendedName>
</protein>
<organism evidence="12 13">
    <name type="scientific">Woeseia oceani</name>
    <dbReference type="NCBI Taxonomy" id="1548547"/>
    <lineage>
        <taxon>Bacteria</taxon>
        <taxon>Pseudomonadati</taxon>
        <taxon>Pseudomonadota</taxon>
        <taxon>Gammaproteobacteria</taxon>
        <taxon>Woeseiales</taxon>
        <taxon>Woeseiaceae</taxon>
        <taxon>Woeseia</taxon>
    </lineage>
</organism>
<name>A0A193LEU4_9GAMM</name>
<dbReference type="PANTHER" id="PTHR38786:SF1">
    <property type="entry name" value="FLAGELLAR FLIJ PROTEIN"/>
    <property type="match status" value="1"/>
</dbReference>
<keyword evidence="12" id="KW-0966">Cell projection</keyword>
<keyword evidence="5" id="KW-1003">Cell membrane</keyword>